<protein>
    <submittedName>
        <fullName evidence="2">Uncharacterized protein</fullName>
    </submittedName>
</protein>
<sequence length="81" mass="8846">MELLQMVQRVRELDKPRRGRAFHGHEQEGRRSIKLDGVFAIGSVPQASSTRISFVASDEDGQGHHHDGGATGDDGGNREHG</sequence>
<feature type="region of interest" description="Disordered" evidence="1">
    <location>
        <begin position="55"/>
        <end position="81"/>
    </location>
</feature>
<gene>
    <name evidence="2" type="ORF">CSSPJE1EN2_LOCUS11407</name>
</gene>
<keyword evidence="3" id="KW-1185">Reference proteome</keyword>
<evidence type="ECO:0000313" key="3">
    <source>
        <dbReference type="Proteomes" id="UP001497522"/>
    </source>
</evidence>
<reference evidence="2" key="1">
    <citation type="submission" date="2024-03" db="EMBL/GenBank/DDBJ databases">
        <authorList>
            <consortium name="ELIXIR-Norway"/>
            <consortium name="Elixir Norway"/>
        </authorList>
    </citation>
    <scope>NUCLEOTIDE SEQUENCE</scope>
</reference>
<evidence type="ECO:0000256" key="1">
    <source>
        <dbReference type="SAM" id="MobiDB-lite"/>
    </source>
</evidence>
<dbReference type="Proteomes" id="UP001497522">
    <property type="component" value="Chromosome 18"/>
</dbReference>
<dbReference type="EMBL" id="OZ023719">
    <property type="protein sequence ID" value="CAK9868448.1"/>
    <property type="molecule type" value="Genomic_DNA"/>
</dbReference>
<name>A0ABP1B135_9BRYO</name>
<evidence type="ECO:0000313" key="2">
    <source>
        <dbReference type="EMBL" id="CAK9868448.1"/>
    </source>
</evidence>
<proteinExistence type="predicted"/>
<organism evidence="2 3">
    <name type="scientific">Sphagnum jensenii</name>
    <dbReference type="NCBI Taxonomy" id="128206"/>
    <lineage>
        <taxon>Eukaryota</taxon>
        <taxon>Viridiplantae</taxon>
        <taxon>Streptophyta</taxon>
        <taxon>Embryophyta</taxon>
        <taxon>Bryophyta</taxon>
        <taxon>Sphagnophytina</taxon>
        <taxon>Sphagnopsida</taxon>
        <taxon>Sphagnales</taxon>
        <taxon>Sphagnaceae</taxon>
        <taxon>Sphagnum</taxon>
    </lineage>
</organism>
<accession>A0ABP1B135</accession>